<comment type="caution">
    <text evidence="2">The sequence shown here is derived from an EMBL/GenBank/DDBJ whole genome shotgun (WGS) entry which is preliminary data.</text>
</comment>
<accession>A0AAE3Q9W4</accession>
<evidence type="ECO:0000313" key="3">
    <source>
        <dbReference type="Proteomes" id="UP001161580"/>
    </source>
</evidence>
<dbReference type="EMBL" id="JALDYZ010000001">
    <property type="protein sequence ID" value="MDI7921025.1"/>
    <property type="molecule type" value="Genomic_DNA"/>
</dbReference>
<proteinExistence type="predicted"/>
<dbReference type="Proteomes" id="UP001161580">
    <property type="component" value="Unassembled WGS sequence"/>
</dbReference>
<keyword evidence="1" id="KW-0472">Membrane</keyword>
<feature type="transmembrane region" description="Helical" evidence="1">
    <location>
        <begin position="77"/>
        <end position="94"/>
    </location>
</feature>
<dbReference type="AlphaFoldDB" id="A0AAE3Q9W4"/>
<sequence length="127" mass="14490">MGEEAATWHYIVAFVFFLLLGAAGHVARAVFNVLPDRITDRPILDLAISDGYDWTDHLFRTEYDEAGYYRLDSYRNFRNACLLSGFGGIAVMLLSDGASIAIAAAIDFSLVWLWELFLYRWETVSFY</sequence>
<keyword evidence="1" id="KW-0812">Transmembrane</keyword>
<keyword evidence="3" id="KW-1185">Reference proteome</keyword>
<dbReference type="RefSeq" id="WP_311785180.1">
    <property type="nucleotide sequence ID" value="NZ_JALDYY010000001.1"/>
</dbReference>
<protein>
    <submittedName>
        <fullName evidence="2">Uncharacterized protein</fullName>
    </submittedName>
</protein>
<evidence type="ECO:0000313" key="2">
    <source>
        <dbReference type="EMBL" id="MDI7921025.1"/>
    </source>
</evidence>
<name>A0AAE3Q9W4_9HYPH</name>
<organism evidence="2 3">
    <name type="scientific">Ferirhizobium litorale</name>
    <dbReference type="NCBI Taxonomy" id="2927786"/>
    <lineage>
        <taxon>Bacteria</taxon>
        <taxon>Pseudomonadati</taxon>
        <taxon>Pseudomonadota</taxon>
        <taxon>Alphaproteobacteria</taxon>
        <taxon>Hyphomicrobiales</taxon>
        <taxon>Rhizobiaceae</taxon>
        <taxon>Ferirhizobium</taxon>
    </lineage>
</organism>
<reference evidence="2" key="1">
    <citation type="submission" date="2022-03" db="EMBL/GenBank/DDBJ databases">
        <title>Fererhizobium litorale gen. nov., sp. nov., isolated from sandy sediments of the Sea of Japan seashore.</title>
        <authorList>
            <person name="Romanenko L."/>
            <person name="Kurilenko V."/>
            <person name="Otstavnykh N."/>
            <person name="Svetashev V."/>
            <person name="Tekutyeva L."/>
            <person name="Isaeva M."/>
            <person name="Mikhailov V."/>
        </authorList>
    </citation>
    <scope>NUCLEOTIDE SEQUENCE</scope>
    <source>
        <strain evidence="2">KMM 9576</strain>
    </source>
</reference>
<keyword evidence="1" id="KW-1133">Transmembrane helix</keyword>
<feature type="transmembrane region" description="Helical" evidence="1">
    <location>
        <begin position="6"/>
        <end position="31"/>
    </location>
</feature>
<evidence type="ECO:0000256" key="1">
    <source>
        <dbReference type="SAM" id="Phobius"/>
    </source>
</evidence>
<gene>
    <name evidence="2" type="ORF">MRS75_02880</name>
</gene>